<dbReference type="NCBIfam" id="TIGR00756">
    <property type="entry name" value="PPR"/>
    <property type="match status" value="1"/>
</dbReference>
<gene>
    <name evidence="4" type="ORF">Cgig2_019150</name>
</gene>
<dbReference type="PANTHER" id="PTHR47933:SF45">
    <property type="entry name" value="PENTACOTRIPEPTIDE-REPEAT REGION OF PRORP DOMAIN-CONTAINING PROTEIN"/>
    <property type="match status" value="1"/>
</dbReference>
<evidence type="ECO:0000313" key="5">
    <source>
        <dbReference type="Proteomes" id="UP001153076"/>
    </source>
</evidence>
<keyword evidence="5" id="KW-1185">Reference proteome</keyword>
<dbReference type="Pfam" id="PF13041">
    <property type="entry name" value="PPR_2"/>
    <property type="match status" value="1"/>
</dbReference>
<evidence type="ECO:0000313" key="4">
    <source>
        <dbReference type="EMBL" id="KAJ8430578.1"/>
    </source>
</evidence>
<accession>A0A9Q1JTA9</accession>
<reference evidence="4" key="1">
    <citation type="submission" date="2022-04" db="EMBL/GenBank/DDBJ databases">
        <title>Carnegiea gigantea Genome sequencing and assembly v2.</title>
        <authorList>
            <person name="Copetti D."/>
            <person name="Sanderson M.J."/>
            <person name="Burquez A."/>
            <person name="Wojciechowski M.F."/>
        </authorList>
    </citation>
    <scope>NUCLEOTIDE SEQUENCE</scope>
    <source>
        <strain evidence="4">SGP5-SGP5p</strain>
        <tissue evidence="4">Aerial part</tissue>
    </source>
</reference>
<dbReference type="Proteomes" id="UP001153076">
    <property type="component" value="Unassembled WGS sequence"/>
</dbReference>
<organism evidence="4 5">
    <name type="scientific">Carnegiea gigantea</name>
    <dbReference type="NCBI Taxonomy" id="171969"/>
    <lineage>
        <taxon>Eukaryota</taxon>
        <taxon>Viridiplantae</taxon>
        <taxon>Streptophyta</taxon>
        <taxon>Embryophyta</taxon>
        <taxon>Tracheophyta</taxon>
        <taxon>Spermatophyta</taxon>
        <taxon>Magnoliopsida</taxon>
        <taxon>eudicotyledons</taxon>
        <taxon>Gunneridae</taxon>
        <taxon>Pentapetalae</taxon>
        <taxon>Caryophyllales</taxon>
        <taxon>Cactineae</taxon>
        <taxon>Cactaceae</taxon>
        <taxon>Cactoideae</taxon>
        <taxon>Echinocereeae</taxon>
        <taxon>Carnegiea</taxon>
    </lineage>
</organism>
<dbReference type="EMBL" id="JAKOGI010000782">
    <property type="protein sequence ID" value="KAJ8430578.1"/>
    <property type="molecule type" value="Genomic_DNA"/>
</dbReference>
<keyword evidence="2" id="KW-0677">Repeat</keyword>
<dbReference type="Pfam" id="PF01535">
    <property type="entry name" value="PPR"/>
    <property type="match status" value="1"/>
</dbReference>
<name>A0A9Q1JTA9_9CARY</name>
<dbReference type="GO" id="GO:0003729">
    <property type="term" value="F:mRNA binding"/>
    <property type="evidence" value="ECO:0007669"/>
    <property type="project" value="TreeGrafter"/>
</dbReference>
<dbReference type="InterPro" id="IPR002885">
    <property type="entry name" value="PPR_rpt"/>
</dbReference>
<sequence length="198" mass="22063">MPGYGNLLHRHPHGYDNLLYLICIIDFTQLFTAISKIKPSPPYSTIISLCIHLEFAGLRPDHFTIGILATCVTATREGPISRAKTLIKPLLCSKKCLAKGLHLIIWLSLCKVNQLQQACELFNKLPVHGIVADVITYGSLLDGLHENGHPEDAMALLREMQDTGIPSTAIYNIQLHSFSESGRPEEAKYFFYEILSMG</sequence>
<comment type="similarity">
    <text evidence="1">Belongs to the PPR family. P subfamily.</text>
</comment>
<dbReference type="OrthoDB" id="987358at2759"/>
<protein>
    <recommendedName>
        <fullName evidence="6">Pentatricopeptide repeat-containing protein</fullName>
    </recommendedName>
</protein>
<comment type="caution">
    <text evidence="4">The sequence shown here is derived from an EMBL/GenBank/DDBJ whole genome shotgun (WGS) entry which is preliminary data.</text>
</comment>
<feature type="repeat" description="PPR" evidence="3">
    <location>
        <begin position="133"/>
        <end position="167"/>
    </location>
</feature>
<evidence type="ECO:0000256" key="2">
    <source>
        <dbReference type="ARBA" id="ARBA00022737"/>
    </source>
</evidence>
<dbReference type="Gene3D" id="1.25.40.10">
    <property type="entry name" value="Tetratricopeptide repeat domain"/>
    <property type="match status" value="1"/>
</dbReference>
<dbReference type="PANTHER" id="PTHR47933">
    <property type="entry name" value="PENTATRICOPEPTIDE REPEAT-CONTAINING PROTEIN 1, MITOCHONDRIAL"/>
    <property type="match status" value="1"/>
</dbReference>
<dbReference type="InterPro" id="IPR011990">
    <property type="entry name" value="TPR-like_helical_dom_sf"/>
</dbReference>
<evidence type="ECO:0000256" key="3">
    <source>
        <dbReference type="PROSITE-ProRule" id="PRU00708"/>
    </source>
</evidence>
<evidence type="ECO:0000256" key="1">
    <source>
        <dbReference type="ARBA" id="ARBA00007626"/>
    </source>
</evidence>
<proteinExistence type="inferred from homology"/>
<dbReference type="PROSITE" id="PS51375">
    <property type="entry name" value="PPR"/>
    <property type="match status" value="1"/>
</dbReference>
<dbReference type="AlphaFoldDB" id="A0A9Q1JTA9"/>
<dbReference type="InterPro" id="IPR051240">
    <property type="entry name" value="Mito_RNA-Proc/Resp"/>
</dbReference>
<evidence type="ECO:0008006" key="6">
    <source>
        <dbReference type="Google" id="ProtNLM"/>
    </source>
</evidence>